<evidence type="ECO:0000313" key="3">
    <source>
        <dbReference type="EMBL" id="TRL37272.1"/>
    </source>
</evidence>
<evidence type="ECO:0000313" key="4">
    <source>
        <dbReference type="Proteomes" id="UP000316801"/>
    </source>
</evidence>
<organism evidence="3 4">
    <name type="scientific">Rhizobium straminoryzae</name>
    <dbReference type="NCBI Taxonomy" id="1387186"/>
    <lineage>
        <taxon>Bacteria</taxon>
        <taxon>Pseudomonadati</taxon>
        <taxon>Pseudomonadota</taxon>
        <taxon>Alphaproteobacteria</taxon>
        <taxon>Hyphomicrobiales</taxon>
        <taxon>Rhizobiaceae</taxon>
        <taxon>Rhizobium/Agrobacterium group</taxon>
        <taxon>Rhizobium</taxon>
    </lineage>
</organism>
<gene>
    <name evidence="3" type="ORF">FNA46_15845</name>
</gene>
<keyword evidence="2" id="KW-0472">Membrane</keyword>
<evidence type="ECO:0008006" key="5">
    <source>
        <dbReference type="Google" id="ProtNLM"/>
    </source>
</evidence>
<accession>A0A549T5Z7</accession>
<proteinExistence type="predicted"/>
<evidence type="ECO:0000256" key="1">
    <source>
        <dbReference type="SAM" id="MobiDB-lite"/>
    </source>
</evidence>
<protein>
    <recommendedName>
        <fullName evidence="5">Methyl-accepting chemotaxis protein</fullName>
    </recommendedName>
</protein>
<feature type="transmembrane region" description="Helical" evidence="2">
    <location>
        <begin position="40"/>
        <end position="60"/>
    </location>
</feature>
<dbReference type="EMBL" id="VJMG01000046">
    <property type="protein sequence ID" value="TRL37272.1"/>
    <property type="molecule type" value="Genomic_DNA"/>
</dbReference>
<keyword evidence="4" id="KW-1185">Reference proteome</keyword>
<dbReference type="Gene3D" id="6.10.340.10">
    <property type="match status" value="1"/>
</dbReference>
<dbReference type="AlphaFoldDB" id="A0A549T5Z7"/>
<keyword evidence="2" id="KW-0812">Transmembrane</keyword>
<sequence>MMMFTRLKNQSIETILLLATFNLVAVGLIAIKAARVSPEILGFSIVAAFAAGTAIAILAFKLADPLNRLAQQASEWNRPDTEADLADRERTDTIGTLARGISGLKEAIQDNEADHSAARGVLDEAMRRLSNGDATTLVQQPFPEAMEGLRVRFNRLASMLNLNLSVISRATQGMREQARSSQADLTVIGDRLVNARPAMQKALSAIEVMQRATRLRGEDARIVSRSAAEGQQASWRLGRAAGEAHDAAAAATSTFGDLSQLIERVGDLAIRAESLASASEQRLRAPSASSHPTAAHGRPTVQPIPADALRQLAADCTEAARSLMLQYRQVDSHLADTQHALSRVLRETDCVGQALTEMAEPAERLSHNVDLEHQRLTLAHETVGETAVVLERSREIVASTEACLVKVAGDVAIIDTRLSLFAFTQQDEPVRRERGLKPTLRSVT</sequence>
<feature type="transmembrane region" description="Helical" evidence="2">
    <location>
        <begin position="12"/>
        <end position="34"/>
    </location>
</feature>
<feature type="compositionally biased region" description="Low complexity" evidence="1">
    <location>
        <begin position="285"/>
        <end position="296"/>
    </location>
</feature>
<evidence type="ECO:0000256" key="2">
    <source>
        <dbReference type="SAM" id="Phobius"/>
    </source>
</evidence>
<keyword evidence="2" id="KW-1133">Transmembrane helix</keyword>
<name>A0A549T5Z7_9HYPH</name>
<dbReference type="Proteomes" id="UP000316801">
    <property type="component" value="Unassembled WGS sequence"/>
</dbReference>
<feature type="region of interest" description="Disordered" evidence="1">
    <location>
        <begin position="281"/>
        <end position="301"/>
    </location>
</feature>
<reference evidence="3 4" key="1">
    <citation type="submission" date="2019-07" db="EMBL/GenBank/DDBJ databases">
        <title>Ln-dependent methylotrophs.</title>
        <authorList>
            <person name="Tani A."/>
        </authorList>
    </citation>
    <scope>NUCLEOTIDE SEQUENCE [LARGE SCALE GENOMIC DNA]</scope>
    <source>
        <strain evidence="3 4">SM12</strain>
    </source>
</reference>
<dbReference type="RefSeq" id="WP_143126180.1">
    <property type="nucleotide sequence ID" value="NZ_VJMG01000046.1"/>
</dbReference>
<comment type="caution">
    <text evidence="3">The sequence shown here is derived from an EMBL/GenBank/DDBJ whole genome shotgun (WGS) entry which is preliminary data.</text>
</comment>